<sequence>MYLITTIISVLYLYIMDKKFDKLAFVLVLFPVMFFYFQMPAFQYNVGTDYMSYVDMYKYGYNIEYYFNKKELIFYSILKIATGLKLGEQSIFILVSIVYSIFWAYFVCLLKSSNYKVWIIVFLYFCITGIYQNQLNGLRQYMAIAILPCIFILLYRRKFVSSFILTIIASLCHATFVLLYPFYIFLFIKPSPYRIGILFFISFVFSAVIIPKVLPIVVGALFGNYAGYFDSALSASANITSLITKLYYFPLFVLAILMYKKDLIENSFNHKHDMIMRFFMILSVTYWLFIVNMYFGFFGRVAQYFMIFYIFPIYYLIERYIDRGKLYSAIITVLYISAPYVLKVTIFATSEYDYQSILGNF</sequence>
<gene>
    <name evidence="2" type="primary">wzy</name>
</gene>
<organism evidence="2">
    <name type="scientific">Vibrio parahaemolyticus</name>
    <dbReference type="NCBI Taxonomy" id="670"/>
    <lineage>
        <taxon>Bacteria</taxon>
        <taxon>Pseudomonadati</taxon>
        <taxon>Pseudomonadota</taxon>
        <taxon>Gammaproteobacteria</taxon>
        <taxon>Vibrionales</taxon>
        <taxon>Vibrionaceae</taxon>
        <taxon>Vibrio</taxon>
    </lineage>
</organism>
<keyword evidence="1" id="KW-0812">Transmembrane</keyword>
<feature type="transmembrane region" description="Helical" evidence="1">
    <location>
        <begin position="329"/>
        <end position="348"/>
    </location>
</feature>
<protein>
    <submittedName>
        <fullName evidence="2">Putative membrane protein</fullName>
    </submittedName>
</protein>
<keyword evidence="1" id="KW-1133">Transmembrane helix</keyword>
<feature type="transmembrane region" description="Helical" evidence="1">
    <location>
        <begin position="235"/>
        <end position="257"/>
    </location>
</feature>
<accession>A0A5P4S7L2</accession>
<evidence type="ECO:0000313" key="2">
    <source>
        <dbReference type="EMBL" id="QFC18294.1"/>
    </source>
</evidence>
<dbReference type="Pfam" id="PF14897">
    <property type="entry name" value="EpsG"/>
    <property type="match status" value="1"/>
</dbReference>
<feature type="transmembrane region" description="Helical" evidence="1">
    <location>
        <begin position="278"/>
        <end position="295"/>
    </location>
</feature>
<feature type="transmembrane region" description="Helical" evidence="1">
    <location>
        <begin position="20"/>
        <end position="39"/>
    </location>
</feature>
<feature type="transmembrane region" description="Helical" evidence="1">
    <location>
        <begin position="113"/>
        <end position="131"/>
    </location>
</feature>
<feature type="transmembrane region" description="Helical" evidence="1">
    <location>
        <begin position="138"/>
        <end position="156"/>
    </location>
</feature>
<reference evidence="2" key="1">
    <citation type="journal article" date="2019" name="Int. J. Food Microbiol.">
        <title>Developing a novel molecular serotyping system based on capsular polysaccharide synthesis gene clusters of Vibrio parahaemolyticus.</title>
        <authorList>
            <person name="Pang Y."/>
            <person name="Guo X."/>
            <person name="Tian X."/>
            <person name="Liu F."/>
            <person name="Wang L."/>
            <person name="Wu J."/>
            <person name="Zhang S."/>
            <person name="Li S."/>
            <person name="Liu B."/>
        </authorList>
    </citation>
    <scope>NUCLEOTIDE SEQUENCE</scope>
    <source>
        <strain evidence="2">G3569</strain>
    </source>
</reference>
<evidence type="ECO:0000256" key="1">
    <source>
        <dbReference type="SAM" id="Phobius"/>
    </source>
</evidence>
<dbReference type="AlphaFoldDB" id="A0A5P4S7L2"/>
<dbReference type="InterPro" id="IPR049458">
    <property type="entry name" value="EpsG-like"/>
</dbReference>
<feature type="transmembrane region" description="Helical" evidence="1">
    <location>
        <begin position="195"/>
        <end position="223"/>
    </location>
</feature>
<feature type="transmembrane region" description="Helical" evidence="1">
    <location>
        <begin position="90"/>
        <end position="107"/>
    </location>
</feature>
<keyword evidence="1" id="KW-0472">Membrane</keyword>
<proteinExistence type="predicted"/>
<dbReference type="EMBL" id="MK482093">
    <property type="protein sequence ID" value="QFC18294.1"/>
    <property type="molecule type" value="Genomic_DNA"/>
</dbReference>
<name>A0A5P4S7L2_VIBPH</name>
<feature type="transmembrane region" description="Helical" evidence="1">
    <location>
        <begin position="162"/>
        <end position="188"/>
    </location>
</feature>